<keyword evidence="3" id="KW-1185">Reference proteome</keyword>
<feature type="signal peptide" evidence="1">
    <location>
        <begin position="1"/>
        <end position="28"/>
    </location>
</feature>
<feature type="chain" id="PRO_5045488830" description="Ig-like domain-containing protein" evidence="1">
    <location>
        <begin position="29"/>
        <end position="138"/>
    </location>
</feature>
<evidence type="ECO:0000256" key="1">
    <source>
        <dbReference type="SAM" id="SignalP"/>
    </source>
</evidence>
<accession>A0ABU1XR78</accession>
<proteinExistence type="predicted"/>
<name>A0ABU1XR78_9NOCA</name>
<gene>
    <name evidence="2" type="ORF">J2W56_006835</name>
</gene>
<comment type="caution">
    <text evidence="2">The sequence shown here is derived from an EMBL/GenBank/DDBJ whole genome shotgun (WGS) entry which is preliminary data.</text>
</comment>
<dbReference type="EMBL" id="JAVDWW010000020">
    <property type="protein sequence ID" value="MDR7173069.1"/>
    <property type="molecule type" value="Genomic_DNA"/>
</dbReference>
<dbReference type="RefSeq" id="WP_310408591.1">
    <property type="nucleotide sequence ID" value="NZ_JAVDWW010000020.1"/>
</dbReference>
<keyword evidence="1" id="KW-0732">Signal</keyword>
<evidence type="ECO:0008006" key="4">
    <source>
        <dbReference type="Google" id="ProtNLM"/>
    </source>
</evidence>
<reference evidence="2 3" key="1">
    <citation type="submission" date="2023-07" db="EMBL/GenBank/DDBJ databases">
        <title>Sorghum-associated microbial communities from plants grown in Nebraska, USA.</title>
        <authorList>
            <person name="Schachtman D."/>
        </authorList>
    </citation>
    <scope>NUCLEOTIDE SEQUENCE [LARGE SCALE GENOMIC DNA]</scope>
    <source>
        <strain evidence="2 3">4272</strain>
    </source>
</reference>
<evidence type="ECO:0000313" key="3">
    <source>
        <dbReference type="Proteomes" id="UP001251217"/>
    </source>
</evidence>
<protein>
    <recommendedName>
        <fullName evidence="4">Ig-like domain-containing protein</fullName>
    </recommendedName>
</protein>
<sequence length="138" mass="14060">MRRNMIRAGVASLAAVGAVAALPGIASATDSTPEPIGGRERVKVTVVSTETTQLNCTVWAKNAGPVTFPIPKGERGSVVISQVAPGPGKVRVVCTGGAMPFDRTYPVEVDLANPAMDAIDSVFIGAGSSGLATDPTLR</sequence>
<evidence type="ECO:0000313" key="2">
    <source>
        <dbReference type="EMBL" id="MDR7173069.1"/>
    </source>
</evidence>
<dbReference type="Proteomes" id="UP001251217">
    <property type="component" value="Unassembled WGS sequence"/>
</dbReference>
<organism evidence="2 3">
    <name type="scientific">Nocardia kruczakiae</name>
    <dbReference type="NCBI Taxonomy" id="261477"/>
    <lineage>
        <taxon>Bacteria</taxon>
        <taxon>Bacillati</taxon>
        <taxon>Actinomycetota</taxon>
        <taxon>Actinomycetes</taxon>
        <taxon>Mycobacteriales</taxon>
        <taxon>Nocardiaceae</taxon>
        <taxon>Nocardia</taxon>
    </lineage>
</organism>